<reference evidence="1" key="1">
    <citation type="submission" date="2021-10" db="EMBL/GenBank/DDBJ databases">
        <title>Tropical sea cucumber genome reveals ecological adaptation and Cuvierian tubules defense mechanism.</title>
        <authorList>
            <person name="Chen T."/>
        </authorList>
    </citation>
    <scope>NUCLEOTIDE SEQUENCE</scope>
    <source>
        <strain evidence="1">Nanhai2018</strain>
        <tissue evidence="1">Muscle</tissue>
    </source>
</reference>
<protein>
    <submittedName>
        <fullName evidence="1">Uncharacterized protein</fullName>
    </submittedName>
</protein>
<accession>A0A9Q1CQF5</accession>
<dbReference type="Proteomes" id="UP001152320">
    <property type="component" value="Chromosome 1"/>
</dbReference>
<evidence type="ECO:0000313" key="2">
    <source>
        <dbReference type="Proteomes" id="UP001152320"/>
    </source>
</evidence>
<comment type="caution">
    <text evidence="1">The sequence shown here is derived from an EMBL/GenBank/DDBJ whole genome shotgun (WGS) entry which is preliminary data.</text>
</comment>
<dbReference type="OrthoDB" id="7687839at2759"/>
<dbReference type="AlphaFoldDB" id="A0A9Q1CQF5"/>
<organism evidence="1 2">
    <name type="scientific">Holothuria leucospilota</name>
    <name type="common">Black long sea cucumber</name>
    <name type="synonym">Mertensiothuria leucospilota</name>
    <dbReference type="NCBI Taxonomy" id="206669"/>
    <lineage>
        <taxon>Eukaryota</taxon>
        <taxon>Metazoa</taxon>
        <taxon>Echinodermata</taxon>
        <taxon>Eleutherozoa</taxon>
        <taxon>Echinozoa</taxon>
        <taxon>Holothuroidea</taxon>
        <taxon>Aspidochirotacea</taxon>
        <taxon>Aspidochirotida</taxon>
        <taxon>Holothuriidae</taxon>
        <taxon>Holothuria</taxon>
    </lineage>
</organism>
<gene>
    <name evidence="1" type="ORF">HOLleu_01001</name>
</gene>
<dbReference type="PANTHER" id="PTHR31025:SF29">
    <property type="entry name" value="SI:CH211-196P9.1"/>
    <property type="match status" value="1"/>
</dbReference>
<proteinExistence type="predicted"/>
<keyword evidence="2" id="KW-1185">Reference proteome</keyword>
<evidence type="ECO:0000313" key="1">
    <source>
        <dbReference type="EMBL" id="KAJ8048619.1"/>
    </source>
</evidence>
<dbReference type="PANTHER" id="PTHR31025">
    <property type="entry name" value="SI:CH211-196P9.1-RELATED"/>
    <property type="match status" value="1"/>
</dbReference>
<name>A0A9Q1CQF5_HOLLE</name>
<dbReference type="EMBL" id="JAIZAY010000001">
    <property type="protein sequence ID" value="KAJ8048619.1"/>
    <property type="molecule type" value="Genomic_DNA"/>
</dbReference>
<sequence>MNRWPEQLASITKQRAGYKYKRLKHTPEVAADATMVFEKMKSTLSVRRNMVNAETPAANILKEFPQFQITPGEIEQDFRLMFPNEHPKLLERWPSIKQKIIALARKSTDGATAELLATVDRGPCEDLELRSIYSGCSIDAFLEKNTTAMQPYLLALGPTKKSISQYFIVVDHIALPCPARDALGAFDVLFKSHYVFGLHYSKHLLNFWTFLQTTIYQIGITNTHQTPRARTLRSKLQL</sequence>